<evidence type="ECO:0000313" key="3">
    <source>
        <dbReference type="Proteomes" id="UP000239430"/>
    </source>
</evidence>
<dbReference type="PANTHER" id="PTHR46112">
    <property type="entry name" value="AMINOPEPTIDASE"/>
    <property type="match status" value="1"/>
</dbReference>
<dbReference type="InterPro" id="IPR050659">
    <property type="entry name" value="Peptidase_M24B"/>
</dbReference>
<evidence type="ECO:0000313" key="2">
    <source>
        <dbReference type="EMBL" id="PRR77449.1"/>
    </source>
</evidence>
<comment type="caution">
    <text evidence="2">The sequence shown here is derived from an EMBL/GenBank/DDBJ whole genome shotgun (WGS) entry which is preliminary data.</text>
</comment>
<dbReference type="Gene3D" id="3.90.230.10">
    <property type="entry name" value="Creatinase/methionine aminopeptidase superfamily"/>
    <property type="match status" value="1"/>
</dbReference>
<gene>
    <name evidence="2" type="ORF">MOST_01990</name>
</gene>
<organism evidence="2 3">
    <name type="scientific">Neomoorella stamsii</name>
    <dbReference type="NCBI Taxonomy" id="1266720"/>
    <lineage>
        <taxon>Bacteria</taxon>
        <taxon>Bacillati</taxon>
        <taxon>Bacillota</taxon>
        <taxon>Clostridia</taxon>
        <taxon>Neomoorellales</taxon>
        <taxon>Neomoorellaceae</taxon>
        <taxon>Neomoorella</taxon>
    </lineage>
</organism>
<accession>A0A9X7J5V9</accession>
<dbReference type="EMBL" id="PVXL01000008">
    <property type="protein sequence ID" value="PRR77449.1"/>
    <property type="molecule type" value="Genomic_DNA"/>
</dbReference>
<dbReference type="AlphaFoldDB" id="A0A9X7J5V9"/>
<dbReference type="SUPFAM" id="SSF53092">
    <property type="entry name" value="Creatinase/prolidase N-terminal domain"/>
    <property type="match status" value="1"/>
</dbReference>
<dbReference type="InterPro" id="IPR029149">
    <property type="entry name" value="Creatin/AminoP/Spt16_N"/>
</dbReference>
<name>A0A9X7J5V9_9FIRM</name>
<feature type="domain" description="Peptidase M24" evidence="1">
    <location>
        <begin position="135"/>
        <end position="327"/>
    </location>
</feature>
<dbReference type="InterPro" id="IPR000994">
    <property type="entry name" value="Pept_M24"/>
</dbReference>
<sequence>MEEWKIKQQKVREFLRAKDLSAFIFSRRSSFAWLTDGGESCVNEASIMGDAHLVITPERLYVIAPNNEMNRLLEEVLGDQGYEPLSYSWWENGIPTIEKLFKAGRVGSDMALPGCVDLYQEVKRLRYNLMPGEQERIRILGKRAADILSEVCRQIHPGDSEIKIAGVVKGKMDSEGIATPVVLVAADDRITRYRHPLPTEKEVERLVMVVVCARRWGLTVALTRMVHFGSVPRILSERFREVNTILARLISATTPGKPIKEIFSLAIQTYAELGYPYEWKNHHQGGPIGYDTREYLASPECDDIVLPAQGFAWNPTLPGVKAEDTILALEEEQEILTVGKDWPTQIIETDRGKLEMPDILTL</sequence>
<reference evidence="2 3" key="1">
    <citation type="submission" date="2018-03" db="EMBL/GenBank/DDBJ databases">
        <title>Genome sequence of Moorella stamsii DSM 26217.</title>
        <authorList>
            <person name="Poehlein A."/>
            <person name="Daniel R."/>
        </authorList>
    </citation>
    <scope>NUCLEOTIDE SEQUENCE [LARGE SCALE GENOMIC DNA]</scope>
    <source>
        <strain evidence="3">DSM 26217</strain>
    </source>
</reference>
<evidence type="ECO:0000259" key="1">
    <source>
        <dbReference type="Pfam" id="PF00557"/>
    </source>
</evidence>
<dbReference type="InterPro" id="IPR036005">
    <property type="entry name" value="Creatinase/aminopeptidase-like"/>
</dbReference>
<dbReference type="PANTHER" id="PTHR46112:SF3">
    <property type="entry name" value="AMINOPEPTIDASE YPDF"/>
    <property type="match status" value="1"/>
</dbReference>
<dbReference type="Pfam" id="PF00557">
    <property type="entry name" value="Peptidase_M24"/>
    <property type="match status" value="1"/>
</dbReference>
<dbReference type="SUPFAM" id="SSF55920">
    <property type="entry name" value="Creatinase/aminopeptidase"/>
    <property type="match status" value="1"/>
</dbReference>
<dbReference type="Proteomes" id="UP000239430">
    <property type="component" value="Unassembled WGS sequence"/>
</dbReference>
<proteinExistence type="predicted"/>
<keyword evidence="3" id="KW-1185">Reference proteome</keyword>
<dbReference type="RefSeq" id="WP_054937260.1">
    <property type="nucleotide sequence ID" value="NZ_PVXL01000008.1"/>
</dbReference>
<protein>
    <submittedName>
        <fullName evidence="2">Metallopeptidase family M24</fullName>
    </submittedName>
</protein>
<dbReference type="CDD" id="cd01066">
    <property type="entry name" value="APP_MetAP"/>
    <property type="match status" value="1"/>
</dbReference>